<dbReference type="Ensembl" id="ENSACCT00020009101.1">
    <property type="protein sequence ID" value="ENSACCP00020008721.1"/>
    <property type="gene ID" value="ENSACCG00020005936.1"/>
</dbReference>
<dbReference type="AlphaFoldDB" id="A0A663E9R7"/>
<dbReference type="PANTHER" id="PTHR18914:SF30">
    <property type="entry name" value="VINCULIN_ALPHA-CATENIN FAMILY MEMBER 1"/>
    <property type="match status" value="1"/>
</dbReference>
<dbReference type="GO" id="GO:0008013">
    <property type="term" value="F:beta-catenin binding"/>
    <property type="evidence" value="ECO:0007669"/>
    <property type="project" value="TreeGrafter"/>
</dbReference>
<keyword evidence="4" id="KW-1185">Reference proteome</keyword>
<name>A0A663E9R7_AQUCH</name>
<organism evidence="3 4">
    <name type="scientific">Aquila chrysaetos chrysaetos</name>
    <dbReference type="NCBI Taxonomy" id="223781"/>
    <lineage>
        <taxon>Eukaryota</taxon>
        <taxon>Metazoa</taxon>
        <taxon>Chordata</taxon>
        <taxon>Craniata</taxon>
        <taxon>Vertebrata</taxon>
        <taxon>Euteleostomi</taxon>
        <taxon>Archelosauria</taxon>
        <taxon>Archosauria</taxon>
        <taxon>Dinosauria</taxon>
        <taxon>Saurischia</taxon>
        <taxon>Theropoda</taxon>
        <taxon>Coelurosauria</taxon>
        <taxon>Aves</taxon>
        <taxon>Neognathae</taxon>
        <taxon>Neoaves</taxon>
        <taxon>Telluraves</taxon>
        <taxon>Accipitrimorphae</taxon>
        <taxon>Accipitriformes</taxon>
        <taxon>Accipitridae</taxon>
        <taxon>Accipitrinae</taxon>
        <taxon>Aquila</taxon>
    </lineage>
</organism>
<accession>A0A663E9R7</accession>
<sequence>RLAEESSDEVFKEETCPAAESLVLAGRCMLLAAHKLQVIIQAASWLLECLSVLRDAGDMPGLLAAFRAFSEALLLLSNLTAKRLEELRDCPRQRRLAQTLQLLQKCVPLLHAAKHSDLKHSWDQQVNLSKGYAFQLTERTIKELTSLLINNTGSEQPWERNGTFSQHVSRLLALLSRPDPVQLSDSEFSAHVEAVIFYCMLLADSSRPDPKLDLVKHCWVLLHLPPLLTEMSRNIAQT</sequence>
<reference evidence="3" key="1">
    <citation type="submission" date="2025-08" db="UniProtKB">
        <authorList>
            <consortium name="Ensembl"/>
        </authorList>
    </citation>
    <scope>IDENTIFICATION</scope>
</reference>
<dbReference type="GO" id="GO:0098609">
    <property type="term" value="P:cell-cell adhesion"/>
    <property type="evidence" value="ECO:0007669"/>
    <property type="project" value="TreeGrafter"/>
</dbReference>
<keyword evidence="2" id="KW-0963">Cytoplasm</keyword>
<evidence type="ECO:0000256" key="1">
    <source>
        <dbReference type="ARBA" id="ARBA00004496"/>
    </source>
</evidence>
<dbReference type="SUPFAM" id="SSF47220">
    <property type="entry name" value="alpha-catenin/vinculin-like"/>
    <property type="match status" value="1"/>
</dbReference>
<reference evidence="3" key="2">
    <citation type="submission" date="2025-09" db="UniProtKB">
        <authorList>
            <consortium name="Ensembl"/>
        </authorList>
    </citation>
    <scope>IDENTIFICATION</scope>
</reference>
<dbReference type="Proteomes" id="UP000472275">
    <property type="component" value="Chromosome 8"/>
</dbReference>
<proteinExistence type="predicted"/>
<dbReference type="InterPro" id="IPR036723">
    <property type="entry name" value="Alpha-catenin/vinculin-like_sf"/>
</dbReference>
<dbReference type="GeneTree" id="ENSGT00960000191979"/>
<dbReference type="GO" id="GO:0005737">
    <property type="term" value="C:cytoplasm"/>
    <property type="evidence" value="ECO:0007669"/>
    <property type="project" value="UniProtKB-SubCell"/>
</dbReference>
<evidence type="ECO:0000313" key="4">
    <source>
        <dbReference type="Proteomes" id="UP000472275"/>
    </source>
</evidence>
<dbReference type="GO" id="GO:0016477">
    <property type="term" value="P:cell migration"/>
    <property type="evidence" value="ECO:0007669"/>
    <property type="project" value="TreeGrafter"/>
</dbReference>
<evidence type="ECO:0000256" key="2">
    <source>
        <dbReference type="ARBA" id="ARBA00022490"/>
    </source>
</evidence>
<comment type="subcellular location">
    <subcellularLocation>
        <location evidence="1">Cytoplasm</location>
    </subcellularLocation>
</comment>
<dbReference type="GO" id="GO:0051015">
    <property type="term" value="F:actin filament binding"/>
    <property type="evidence" value="ECO:0007669"/>
    <property type="project" value="InterPro"/>
</dbReference>
<evidence type="ECO:0000313" key="3">
    <source>
        <dbReference type="Ensembl" id="ENSACCP00020008721.1"/>
    </source>
</evidence>
<dbReference type="GO" id="GO:0016342">
    <property type="term" value="C:catenin complex"/>
    <property type="evidence" value="ECO:0007669"/>
    <property type="project" value="TreeGrafter"/>
</dbReference>
<dbReference type="GO" id="GO:0005912">
    <property type="term" value="C:adherens junction"/>
    <property type="evidence" value="ECO:0007669"/>
    <property type="project" value="TreeGrafter"/>
</dbReference>
<dbReference type="PANTHER" id="PTHR18914">
    <property type="entry name" value="ALPHA CATENIN"/>
    <property type="match status" value="1"/>
</dbReference>
<dbReference type="Gene3D" id="1.20.120.230">
    <property type="entry name" value="Alpha-catenin/vinculin-like"/>
    <property type="match status" value="1"/>
</dbReference>
<protein>
    <submittedName>
        <fullName evidence="3">Uncharacterized protein</fullName>
    </submittedName>
</protein>
<dbReference type="InParanoid" id="A0A663E9R7"/>